<dbReference type="InterPro" id="IPR001128">
    <property type="entry name" value="Cyt_P450"/>
</dbReference>
<evidence type="ECO:0000256" key="7">
    <source>
        <dbReference type="ARBA" id="ARBA00023033"/>
    </source>
</evidence>
<comment type="caution">
    <text evidence="8">The sequence shown here is derived from an EMBL/GenBank/DDBJ whole genome shotgun (WGS) entry which is preliminary data.</text>
</comment>
<evidence type="ECO:0000313" key="8">
    <source>
        <dbReference type="EMBL" id="GLJ59123.1"/>
    </source>
</evidence>
<accession>A0AAD3RRV2</accession>
<dbReference type="InterPro" id="IPR036396">
    <property type="entry name" value="Cyt_P450_sf"/>
</dbReference>
<proteinExistence type="inferred from homology"/>
<evidence type="ECO:0000256" key="6">
    <source>
        <dbReference type="ARBA" id="ARBA00023004"/>
    </source>
</evidence>
<evidence type="ECO:0000256" key="5">
    <source>
        <dbReference type="ARBA" id="ARBA00023002"/>
    </source>
</evidence>
<organism evidence="8 9">
    <name type="scientific">Cryptomeria japonica</name>
    <name type="common">Japanese cedar</name>
    <name type="synonym">Cupressus japonica</name>
    <dbReference type="NCBI Taxonomy" id="3369"/>
    <lineage>
        <taxon>Eukaryota</taxon>
        <taxon>Viridiplantae</taxon>
        <taxon>Streptophyta</taxon>
        <taxon>Embryophyta</taxon>
        <taxon>Tracheophyta</taxon>
        <taxon>Spermatophyta</taxon>
        <taxon>Pinopsida</taxon>
        <taxon>Pinidae</taxon>
        <taxon>Conifers II</taxon>
        <taxon>Cupressales</taxon>
        <taxon>Cupressaceae</taxon>
        <taxon>Cryptomeria</taxon>
    </lineage>
</organism>
<dbReference type="EMBL" id="BSEH01000700">
    <property type="protein sequence ID" value="GLJ59123.1"/>
    <property type="molecule type" value="Genomic_DNA"/>
</dbReference>
<dbReference type="GO" id="GO:0016705">
    <property type="term" value="F:oxidoreductase activity, acting on paired donors, with incorporation or reduction of molecular oxygen"/>
    <property type="evidence" value="ECO:0007669"/>
    <property type="project" value="InterPro"/>
</dbReference>
<keyword evidence="4" id="KW-0479">Metal-binding</keyword>
<dbReference type="SUPFAM" id="SSF48264">
    <property type="entry name" value="Cytochrome P450"/>
    <property type="match status" value="1"/>
</dbReference>
<dbReference type="AlphaFoldDB" id="A0AAD3RRV2"/>
<name>A0AAD3RRV2_CRYJA</name>
<comment type="similarity">
    <text evidence="2">Belongs to the cytochrome P450 family.</text>
</comment>
<dbReference type="Pfam" id="PF00067">
    <property type="entry name" value="p450"/>
    <property type="match status" value="1"/>
</dbReference>
<gene>
    <name evidence="8" type="ORF">SUGI_1493250</name>
</gene>
<evidence type="ECO:0000313" key="9">
    <source>
        <dbReference type="Proteomes" id="UP001234787"/>
    </source>
</evidence>
<dbReference type="GO" id="GO:0005506">
    <property type="term" value="F:iron ion binding"/>
    <property type="evidence" value="ECO:0007669"/>
    <property type="project" value="InterPro"/>
</dbReference>
<keyword evidence="5" id="KW-0560">Oxidoreductase</keyword>
<keyword evidence="6" id="KW-0408">Iron</keyword>
<evidence type="ECO:0000256" key="2">
    <source>
        <dbReference type="ARBA" id="ARBA00010617"/>
    </source>
</evidence>
<comment type="cofactor">
    <cofactor evidence="1">
        <name>heme</name>
        <dbReference type="ChEBI" id="CHEBI:30413"/>
    </cofactor>
</comment>
<dbReference type="Gene3D" id="1.10.630.10">
    <property type="entry name" value="Cytochrome P450"/>
    <property type="match status" value="1"/>
</dbReference>
<keyword evidence="3" id="KW-0349">Heme</keyword>
<keyword evidence="7" id="KW-0503">Monooxygenase</keyword>
<evidence type="ECO:0000256" key="3">
    <source>
        <dbReference type="ARBA" id="ARBA00022617"/>
    </source>
</evidence>
<dbReference type="PANTHER" id="PTHR24279:SF120">
    <property type="entry name" value="CYTOCHROME P450"/>
    <property type="match status" value="1"/>
</dbReference>
<evidence type="ECO:0008006" key="10">
    <source>
        <dbReference type="Google" id="ProtNLM"/>
    </source>
</evidence>
<reference evidence="8" key="1">
    <citation type="submission" date="2022-12" db="EMBL/GenBank/DDBJ databases">
        <title>Chromosome-Level Genome Assembly of Japanese Cedar (Cryptomeriajaponica D. Don).</title>
        <authorList>
            <person name="Fujino T."/>
            <person name="Yamaguchi K."/>
            <person name="Yokoyama T."/>
            <person name="Hamanaka T."/>
            <person name="Harazono Y."/>
            <person name="Kamada H."/>
            <person name="Kobayashi W."/>
            <person name="Ujino-Ihara T."/>
            <person name="Uchiyama K."/>
            <person name="Matsumoto A."/>
            <person name="Izuno A."/>
            <person name="Tsumura Y."/>
            <person name="Toyoda A."/>
            <person name="Shigenobu S."/>
            <person name="Moriguchi Y."/>
            <person name="Ueno S."/>
            <person name="Kasahara M."/>
        </authorList>
    </citation>
    <scope>NUCLEOTIDE SEQUENCE</scope>
</reference>
<evidence type="ECO:0000256" key="1">
    <source>
        <dbReference type="ARBA" id="ARBA00001971"/>
    </source>
</evidence>
<dbReference type="Proteomes" id="UP001234787">
    <property type="component" value="Unassembled WGS sequence"/>
</dbReference>
<dbReference type="InterPro" id="IPR050479">
    <property type="entry name" value="CYP11_CYP27_families"/>
</dbReference>
<dbReference type="GO" id="GO:0004497">
    <property type="term" value="F:monooxygenase activity"/>
    <property type="evidence" value="ECO:0007669"/>
    <property type="project" value="UniProtKB-KW"/>
</dbReference>
<sequence>MKNHSILHLFDPKDVETFVRQDGKYPFRRSHRASLKYRLDRPELYLDGGLFCENEPSWYRQRNQFHQRLLSIQQVAANIEKLDEVNHALIDQIDNCLEKNRNTIGNFQAIYMWALGSTLKLFLDLNVYKLEDELVRTLIQELHNSLTGTDGTEIKSNKWLKQPSKCPYYGMLEQSQEVLYRFVSEQVEQRKTESASNALYLSDWLFKDHLKQSDVISFIIDTLMAGLHTTSYTVANLLNHIANEKAIRDSLQKEIQEFLSVQESITKHHIDKLRSLRSCLKETMRLNPVLIGTGRLTTEKLVVRNYEITANIIVITQNQVISLNETLNFYEPNKFKPERWFHYRTCPHLTIWIWS</sequence>
<dbReference type="GO" id="GO:0020037">
    <property type="term" value="F:heme binding"/>
    <property type="evidence" value="ECO:0007669"/>
    <property type="project" value="InterPro"/>
</dbReference>
<protein>
    <recommendedName>
        <fullName evidence="10">Cytochrome P450</fullName>
    </recommendedName>
</protein>
<keyword evidence="9" id="KW-1185">Reference proteome</keyword>
<dbReference type="PANTHER" id="PTHR24279">
    <property type="entry name" value="CYTOCHROME P450"/>
    <property type="match status" value="1"/>
</dbReference>
<evidence type="ECO:0000256" key="4">
    <source>
        <dbReference type="ARBA" id="ARBA00022723"/>
    </source>
</evidence>